<dbReference type="Proteomes" id="UP000663882">
    <property type="component" value="Unassembled WGS sequence"/>
</dbReference>
<dbReference type="EMBL" id="CAJNOT010003393">
    <property type="protein sequence ID" value="CAF1381148.1"/>
    <property type="molecule type" value="Genomic_DNA"/>
</dbReference>
<feature type="signal peptide" evidence="1">
    <location>
        <begin position="1"/>
        <end position="26"/>
    </location>
</feature>
<evidence type="ECO:0000313" key="3">
    <source>
        <dbReference type="EMBL" id="CAF1477838.1"/>
    </source>
</evidence>
<dbReference type="Proteomes" id="UP000663874">
    <property type="component" value="Unassembled WGS sequence"/>
</dbReference>
<evidence type="ECO:0000313" key="7">
    <source>
        <dbReference type="Proteomes" id="UP000663882"/>
    </source>
</evidence>
<dbReference type="Proteomes" id="UP000663823">
    <property type="component" value="Unassembled WGS sequence"/>
</dbReference>
<dbReference type="Proteomes" id="UP000663864">
    <property type="component" value="Unassembled WGS sequence"/>
</dbReference>
<evidence type="ECO:0000313" key="5">
    <source>
        <dbReference type="EMBL" id="CAF4187050.1"/>
    </source>
</evidence>
<dbReference type="EMBL" id="CAJOBE010023108">
    <property type="protein sequence ID" value="CAF4254884.1"/>
    <property type="molecule type" value="Genomic_DNA"/>
</dbReference>
<comment type="caution">
    <text evidence="3">The sequence shown here is derived from an EMBL/GenBank/DDBJ whole genome shotgun (WGS) entry which is preliminary data.</text>
</comment>
<feature type="chain" id="PRO_5035687721" evidence="1">
    <location>
        <begin position="27"/>
        <end position="73"/>
    </location>
</feature>
<sequence>MKESSTQIKYFFLLVLILTIIQTIYSFDIINNDQNENKLDEIEHISSSLSLENKQTNKRECLSKNNLSNIFNR</sequence>
<dbReference type="EMBL" id="CAJNOU010010915">
    <property type="protein sequence ID" value="CAF1554699.1"/>
    <property type="molecule type" value="Genomic_DNA"/>
</dbReference>
<dbReference type="Proteomes" id="UP000663889">
    <property type="component" value="Unassembled WGS sequence"/>
</dbReference>
<protein>
    <submittedName>
        <fullName evidence="3">Uncharacterized protein</fullName>
    </submittedName>
</protein>
<dbReference type="AlphaFoldDB" id="A0A815RJA6"/>
<accession>A0A815RJA6</accession>
<organism evidence="3 7">
    <name type="scientific">Rotaria sordida</name>
    <dbReference type="NCBI Taxonomy" id="392033"/>
    <lineage>
        <taxon>Eukaryota</taxon>
        <taxon>Metazoa</taxon>
        <taxon>Spiralia</taxon>
        <taxon>Gnathifera</taxon>
        <taxon>Rotifera</taxon>
        <taxon>Eurotatoria</taxon>
        <taxon>Bdelloidea</taxon>
        <taxon>Philodinida</taxon>
        <taxon>Philodinidae</taxon>
        <taxon>Rotaria</taxon>
    </lineage>
</organism>
<evidence type="ECO:0000256" key="1">
    <source>
        <dbReference type="SAM" id="SignalP"/>
    </source>
</evidence>
<name>A0A815RJA6_9BILA</name>
<gene>
    <name evidence="6" type="ORF">FNK824_LOCUS38793</name>
    <name evidence="5" type="ORF">OTI717_LOCUS37965</name>
    <name evidence="3" type="ORF">RFH988_LOCUS37851</name>
    <name evidence="4" type="ORF">SEV965_LOCUS38875</name>
    <name evidence="2" type="ORF">ZHD862_LOCUS32123</name>
</gene>
<reference evidence="3" key="1">
    <citation type="submission" date="2021-02" db="EMBL/GenBank/DDBJ databases">
        <authorList>
            <person name="Nowell W R."/>
        </authorList>
    </citation>
    <scope>NUCLEOTIDE SEQUENCE</scope>
</reference>
<evidence type="ECO:0000313" key="6">
    <source>
        <dbReference type="EMBL" id="CAF4254884.1"/>
    </source>
</evidence>
<proteinExistence type="predicted"/>
<evidence type="ECO:0000313" key="4">
    <source>
        <dbReference type="EMBL" id="CAF1554699.1"/>
    </source>
</evidence>
<dbReference type="EMBL" id="CAJNOO010008096">
    <property type="protein sequence ID" value="CAF1477838.1"/>
    <property type="molecule type" value="Genomic_DNA"/>
</dbReference>
<evidence type="ECO:0000313" key="2">
    <source>
        <dbReference type="EMBL" id="CAF1381148.1"/>
    </source>
</evidence>
<keyword evidence="1" id="KW-0732">Signal</keyword>
<dbReference type="EMBL" id="CAJOAX010019268">
    <property type="protein sequence ID" value="CAF4187050.1"/>
    <property type="molecule type" value="Genomic_DNA"/>
</dbReference>